<dbReference type="PROSITE" id="PS50297">
    <property type="entry name" value="ANK_REP_REGION"/>
    <property type="match status" value="1"/>
</dbReference>
<dbReference type="CDD" id="cd02440">
    <property type="entry name" value="AdoMet_MTases"/>
    <property type="match status" value="2"/>
</dbReference>
<evidence type="ECO:0000256" key="1">
    <source>
        <dbReference type="ARBA" id="ARBA00022603"/>
    </source>
</evidence>
<sequence length="1177" mass="131069">MDQDARSNSLEEERNAQLMILACAEGKAKDVEALLAAGFPPHYQEEKEGTSLLMHAARGAHLEIVQILLAAGAPWMAVDRHGKCAGEYAIACDIGDANRKQSVIDFILNHAVMAEMLLGTVEDQTAKANVLEQQRESHDYLGGTVRYERGRLVDQVDEGVMMDWEAPLMEAHASFLCGDDGNRDILNVGFGLGIIDRAIQRRKCRSHTIIEAHPMVLEKMKTDGWYRKAGVTIETGRWQNVLPRLVAQGKKFDGIFFDTYAEHYRDMQGFHAWLPKVMRPGGIYSFFNGLCPDNLFFHAVACQLVKLELEALKFSVDFANVEIEGGASDDNSWKGLRRRYWHGRDEYFLPVAVFEVEEDERAEVTRDALVHPVDSIHGIDGLDSGKADDTLIGEVTREDGTKKEVLLHASLDPEAGGITWRPYTDMEGRSDSLCLLNLRCWFPPMLHDLHRYNIFKRAIWKSIGIIKERVDEDEVEMKEKGDKDIRILDIGTGTGLLSLEAVRAGATQVTACDGFTALAKVADEVVRSAGLERNICVVHKMSSALDEEEIGSIDLIVAEILDSTLLGEGYLSTLRDLYTRGLVDATTHVVPRRARVWAQLVECPELQSHFNIPSADVTCMGDGRPKPLHLSLPYIDDEANNWAEDKTLSSPKLSILSRKKREILGEKSGGPISSKALSAPFILLEIDFAAAAAESKSSVDSSNGPIIVGPNLSVPILSAGSVQGALMWWELICSDGVETYSSAPRDIDIDPLWQDHWKPCIWPITLPFDITPSQEVSVQGAHHDRSIWIEIGSTPHESLKRLREGPHPCLCGLHTFLPSERIIELNDARREEAYSECLRTILDAKDLEIKTILDICDGGMTLFNMIQGWKTASNSARLHHLNLVSLEEDVWHGAVLEKSCLLLKAESRNAFHAIHEIPQIKIWHGAGRGENWDSACWGDVQVLCGDGYYSNIGVNRPIWSWLNFWILRTALAPILARNVVILPFQVRLMASVIECPSLFRVYGGGNPIDEEKLGGWDHTAFRRAMSEAASRAVFDEDKDLAVSLADYPHRFLTPPALLMRMDLHHAIDWTASQAHDGAYRRNVIHVPFCRAGNAHALALWIDVDLTYGAAVGSEPSLSLSGCLHRYSRQSLRWMSGESVVEERTGERNKCVEIKAMLDVVSTPGIWTDCQIIEVDGD</sequence>
<dbReference type="InterPro" id="IPR025799">
    <property type="entry name" value="Arg_MeTrfase"/>
</dbReference>
<dbReference type="Gene3D" id="2.70.160.11">
    <property type="entry name" value="Hnrnp arginine n-methyltransferase1"/>
    <property type="match status" value="2"/>
</dbReference>
<evidence type="ECO:0000313" key="8">
    <source>
        <dbReference type="Proteomes" id="UP000019335"/>
    </source>
</evidence>
<dbReference type="PROSITE" id="PS51559">
    <property type="entry name" value="SAM_RMT2"/>
    <property type="match status" value="1"/>
</dbReference>
<dbReference type="InterPro" id="IPR029063">
    <property type="entry name" value="SAM-dependent_MTases_sf"/>
</dbReference>
<keyword evidence="1 5" id="KW-0489">Methyltransferase</keyword>
<evidence type="ECO:0000256" key="3">
    <source>
        <dbReference type="ARBA" id="ARBA00022691"/>
    </source>
</evidence>
<feature type="repeat" description="ANK" evidence="4">
    <location>
        <begin position="48"/>
        <end position="80"/>
    </location>
</feature>
<dbReference type="Pfam" id="PF06325">
    <property type="entry name" value="PrmA"/>
    <property type="match status" value="1"/>
</dbReference>
<dbReference type="InterPro" id="IPR002110">
    <property type="entry name" value="Ankyrin_rpt"/>
</dbReference>
<dbReference type="PANTHER" id="PTHR32379:SF1">
    <property type="entry name" value="GUANIDINOACETATE N-METHYLTRANSFERASE"/>
    <property type="match status" value="1"/>
</dbReference>
<evidence type="ECO:0000256" key="4">
    <source>
        <dbReference type="PROSITE-ProRule" id="PRU00023"/>
    </source>
</evidence>
<keyword evidence="3 5" id="KW-0949">S-adenosyl-L-methionine</keyword>
<dbReference type="GO" id="GO:0006601">
    <property type="term" value="P:creatine biosynthetic process"/>
    <property type="evidence" value="ECO:0007669"/>
    <property type="project" value="TreeGrafter"/>
</dbReference>
<evidence type="ECO:0000313" key="7">
    <source>
        <dbReference type="EMBL" id="EWM22045.1"/>
    </source>
</evidence>
<keyword evidence="2 5" id="KW-0808">Transferase</keyword>
<dbReference type="GO" id="GO:0030731">
    <property type="term" value="F:guanidinoacetate N-methyltransferase activity"/>
    <property type="evidence" value="ECO:0007669"/>
    <property type="project" value="TreeGrafter"/>
</dbReference>
<dbReference type="InterPro" id="IPR036770">
    <property type="entry name" value="Ankyrin_rpt-contain_sf"/>
</dbReference>
<accession>W7T4V9</accession>
<evidence type="ECO:0000256" key="5">
    <source>
        <dbReference type="PROSITE-ProRule" id="PRU01015"/>
    </source>
</evidence>
<name>W7T4V9_9STRA</name>
<dbReference type="Proteomes" id="UP000019335">
    <property type="component" value="Unassembled WGS sequence"/>
</dbReference>
<protein>
    <submittedName>
        <fullName evidence="7">Ankyrin repeat-containing protein</fullName>
    </submittedName>
</protein>
<dbReference type="Gene3D" id="1.25.40.20">
    <property type="entry name" value="Ankyrin repeat-containing domain"/>
    <property type="match status" value="1"/>
</dbReference>
<dbReference type="GO" id="GO:0005737">
    <property type="term" value="C:cytoplasm"/>
    <property type="evidence" value="ECO:0007669"/>
    <property type="project" value="TreeGrafter"/>
</dbReference>
<dbReference type="PANTHER" id="PTHR32379">
    <property type="entry name" value="GUANIDINOACETATE N-METHYLTRANSFERASE"/>
    <property type="match status" value="1"/>
</dbReference>
<dbReference type="PROSITE" id="PS51678">
    <property type="entry name" value="SAM_MT_PRMT"/>
    <property type="match status" value="1"/>
</dbReference>
<reference evidence="7 8" key="1">
    <citation type="journal article" date="2014" name="Mol. Plant">
        <title>Chromosome Scale Genome Assembly and Transcriptome Profiling of Nannochloropsis gaditana in Nitrogen Depletion.</title>
        <authorList>
            <person name="Corteggiani Carpinelli E."/>
            <person name="Telatin A."/>
            <person name="Vitulo N."/>
            <person name="Forcato C."/>
            <person name="D'Angelo M."/>
            <person name="Schiavon R."/>
            <person name="Vezzi A."/>
            <person name="Giacometti G.M."/>
            <person name="Morosinotto T."/>
            <person name="Valle G."/>
        </authorList>
    </citation>
    <scope>NUCLEOTIDE SEQUENCE [LARGE SCALE GENOMIC DNA]</scope>
    <source>
        <strain evidence="7 8">B-31</strain>
    </source>
</reference>
<feature type="domain" description="RMT2" evidence="6">
    <location>
        <begin position="131"/>
        <end position="357"/>
    </location>
</feature>
<dbReference type="Gene3D" id="3.40.50.150">
    <property type="entry name" value="Vaccinia Virus protein VP39"/>
    <property type="match status" value="3"/>
</dbReference>
<dbReference type="GO" id="GO:0005634">
    <property type="term" value="C:nucleus"/>
    <property type="evidence" value="ECO:0007669"/>
    <property type="project" value="TreeGrafter"/>
</dbReference>
<dbReference type="InterPro" id="IPR026480">
    <property type="entry name" value="RMT2_dom"/>
</dbReference>
<evidence type="ECO:0000256" key="2">
    <source>
        <dbReference type="ARBA" id="ARBA00022679"/>
    </source>
</evidence>
<dbReference type="SUPFAM" id="SSF48403">
    <property type="entry name" value="Ankyrin repeat"/>
    <property type="match status" value="1"/>
</dbReference>
<dbReference type="OrthoDB" id="19014at2759"/>
<keyword evidence="8" id="KW-1185">Reference proteome</keyword>
<dbReference type="SUPFAM" id="SSF53335">
    <property type="entry name" value="S-adenosyl-L-methionine-dependent methyltransferases"/>
    <property type="match status" value="2"/>
</dbReference>
<proteinExistence type="predicted"/>
<dbReference type="AlphaFoldDB" id="W7T4V9"/>
<organism evidence="7 8">
    <name type="scientific">Nannochloropsis gaditana</name>
    <dbReference type="NCBI Taxonomy" id="72520"/>
    <lineage>
        <taxon>Eukaryota</taxon>
        <taxon>Sar</taxon>
        <taxon>Stramenopiles</taxon>
        <taxon>Ochrophyta</taxon>
        <taxon>Eustigmatophyceae</taxon>
        <taxon>Eustigmatales</taxon>
        <taxon>Monodopsidaceae</taxon>
        <taxon>Nannochloropsis</taxon>
    </lineage>
</organism>
<comment type="caution">
    <text evidence="7">The sequence shown here is derived from an EMBL/GenBank/DDBJ whole genome shotgun (WGS) entry which is preliminary data.</text>
</comment>
<dbReference type="EMBL" id="AZIL01002282">
    <property type="protein sequence ID" value="EWM22045.1"/>
    <property type="molecule type" value="Genomic_DNA"/>
</dbReference>
<dbReference type="GO" id="GO:0032259">
    <property type="term" value="P:methylation"/>
    <property type="evidence" value="ECO:0007669"/>
    <property type="project" value="UniProtKB-KW"/>
</dbReference>
<evidence type="ECO:0000259" key="6">
    <source>
        <dbReference type="PROSITE" id="PS51559"/>
    </source>
</evidence>
<gene>
    <name evidence="7" type="ORF">Naga_100052g36</name>
</gene>
<dbReference type="InterPro" id="IPR051038">
    <property type="entry name" value="RMT2/GAMT_Mtase"/>
</dbReference>
<dbReference type="Pfam" id="PF12796">
    <property type="entry name" value="Ank_2"/>
    <property type="match status" value="1"/>
</dbReference>
<keyword evidence="4" id="KW-0040">ANK repeat</keyword>
<dbReference type="GO" id="GO:0016274">
    <property type="term" value="F:protein-arginine N-methyltransferase activity"/>
    <property type="evidence" value="ECO:0007669"/>
    <property type="project" value="InterPro"/>
</dbReference>
<dbReference type="PROSITE" id="PS50088">
    <property type="entry name" value="ANK_REPEAT"/>
    <property type="match status" value="1"/>
</dbReference>